<dbReference type="Pfam" id="PF23281">
    <property type="entry name" value="DAAF9_N"/>
    <property type="match status" value="1"/>
</dbReference>
<dbReference type="PANTHER" id="PTHR33664">
    <property type="entry name" value="RCG26366"/>
    <property type="match status" value="1"/>
</dbReference>
<dbReference type="InterPro" id="IPR029035">
    <property type="entry name" value="DHS-like_NAD/FAD-binding_dom"/>
</dbReference>
<feature type="domain" description="DAAF9 N-terminal" evidence="1">
    <location>
        <begin position="44"/>
        <end position="217"/>
    </location>
</feature>
<evidence type="ECO:0000313" key="4">
    <source>
        <dbReference type="Proteomes" id="UP001190700"/>
    </source>
</evidence>
<feature type="domain" description="DAAF9 pita-bread-like" evidence="2">
    <location>
        <begin position="229"/>
        <end position="487"/>
    </location>
</feature>
<comment type="caution">
    <text evidence="3">The sequence shown here is derived from an EMBL/GenBank/DDBJ whole genome shotgun (WGS) entry which is preliminary data.</text>
</comment>
<dbReference type="EMBL" id="LGRX02015061">
    <property type="protein sequence ID" value="KAK3263770.1"/>
    <property type="molecule type" value="Genomic_DNA"/>
</dbReference>
<accession>A0AAE0FQ24</accession>
<sequence length="850" mass="92683">DSKTIVAINKDEEAPIFQVADYGLVADLFDAVPELTSKRLCGEVGVEAIAFIPGVDGNNNPGSGSFLAYLLQGISGRDILNNSQLSECFDDIFLVVFPTCAKVYCAPDAYEKLLPSARLWGSTEFHCLRAEEQEDADDAEHYKVSTFVKVLTGVKTLGLALTPKYDAATKTMNPGDKMEVEQWPLVQAYGVEGIGRRGFFTMSFEIKDIWSNIQALYCQLDGCTIYRSLTQSIPMLVQHWEEVISAFNVRSPTDRLGLTERVAGESLLSYFAYGSLRPTPGVKGPVTMAPRVTFGTNTNDDRAAVSSTKLGAAGGGRPAMHFVVEAADPKGALRVARTYFLSHAVLPTAHYLEDVTEEEQEEVAALGAAWNSHDARLLMLLYLSLMDATWAAIHHFTSCDGADVHSARAEAVSTLEAAASARGVTLDNAQERVKFALWSCDHLNGVQSNPVSGERRLKVVRLSLCDILSPQDDRLLGGLVFSETFLDLIGHGTPPRALILTDSIPCLLAWGAPGAEEAASVRIQKALGRAISRKPPSLDTAETMTPDKPVEELLGLPLQDAPEEVLLGLPLQDAPEEVLLGLPLQDAPEEVLLCLECRGLPSVSGHWYTFEAGIVFTSPHLAPLVLHFGKHVTHTTFIPATTDSTFARVVLTTNTKAVCGPLEVLMPEWQELTFSLAPMRLSAQRHFHRTVLPAWERTMAVLDVPHETLDVDPNEDADGGSPRGRPAAILANAHDFAERQDKQFAVHVPDSKVSDYIASLDLAEAMASSHVAPALVPFPHQARIPAPGGERLGQAAQLVLHPPSNRLTPHTQARYSTIHVRAEHTVMLLDTRAEAEEFERWGWWEDVDRG</sequence>
<dbReference type="InterPro" id="IPR040342">
    <property type="entry name" value="DNAAF9"/>
</dbReference>
<dbReference type="SUPFAM" id="SSF52467">
    <property type="entry name" value="DHS-like NAD/FAD-binding domain"/>
    <property type="match status" value="1"/>
</dbReference>
<organism evidence="3 4">
    <name type="scientific">Cymbomonas tetramitiformis</name>
    <dbReference type="NCBI Taxonomy" id="36881"/>
    <lineage>
        <taxon>Eukaryota</taxon>
        <taxon>Viridiplantae</taxon>
        <taxon>Chlorophyta</taxon>
        <taxon>Pyramimonadophyceae</taxon>
        <taxon>Pyramimonadales</taxon>
        <taxon>Pyramimonadaceae</taxon>
        <taxon>Cymbomonas</taxon>
    </lineage>
</organism>
<dbReference type="Proteomes" id="UP001190700">
    <property type="component" value="Unassembled WGS sequence"/>
</dbReference>
<protein>
    <submittedName>
        <fullName evidence="3">Uncharacterized protein</fullName>
    </submittedName>
</protein>
<dbReference type="InterPro" id="IPR058844">
    <property type="entry name" value="PB_DAAF9"/>
</dbReference>
<dbReference type="InterPro" id="IPR056498">
    <property type="entry name" value="DAAF9_N"/>
</dbReference>
<feature type="non-terminal residue" evidence="3">
    <location>
        <position position="1"/>
    </location>
</feature>
<evidence type="ECO:0000313" key="3">
    <source>
        <dbReference type="EMBL" id="KAK3263770.1"/>
    </source>
</evidence>
<reference evidence="3 4" key="1">
    <citation type="journal article" date="2015" name="Genome Biol. Evol.">
        <title>Comparative Genomics of a Bacterivorous Green Alga Reveals Evolutionary Causalities and Consequences of Phago-Mixotrophic Mode of Nutrition.</title>
        <authorList>
            <person name="Burns J.A."/>
            <person name="Paasch A."/>
            <person name="Narechania A."/>
            <person name="Kim E."/>
        </authorList>
    </citation>
    <scope>NUCLEOTIDE SEQUENCE [LARGE SCALE GENOMIC DNA]</scope>
    <source>
        <strain evidence="3 4">PLY_AMNH</strain>
    </source>
</reference>
<evidence type="ECO:0000259" key="1">
    <source>
        <dbReference type="Pfam" id="PF23281"/>
    </source>
</evidence>
<evidence type="ECO:0000259" key="2">
    <source>
        <dbReference type="Pfam" id="PF25203"/>
    </source>
</evidence>
<proteinExistence type="predicted"/>
<dbReference type="Pfam" id="PF25203">
    <property type="entry name" value="PB_DAAF9"/>
    <property type="match status" value="1"/>
</dbReference>
<dbReference type="PANTHER" id="PTHR33664:SF1">
    <property type="entry name" value="DYNEIN AXONEMAL ASSEMBLY FACTOR 9"/>
    <property type="match status" value="1"/>
</dbReference>
<gene>
    <name evidence="3" type="ORF">CYMTET_27449</name>
</gene>
<keyword evidence="4" id="KW-1185">Reference proteome</keyword>
<dbReference type="AlphaFoldDB" id="A0AAE0FQ24"/>
<name>A0AAE0FQ24_9CHLO</name>
<dbReference type="Gene3D" id="3.40.50.1220">
    <property type="entry name" value="TPP-binding domain"/>
    <property type="match status" value="1"/>
</dbReference>